<gene>
    <name evidence="3" type="ORF">SBRY_10921</name>
</gene>
<organism evidence="3 4">
    <name type="scientific">Actinacidiphila bryophytorum</name>
    <dbReference type="NCBI Taxonomy" id="1436133"/>
    <lineage>
        <taxon>Bacteria</taxon>
        <taxon>Bacillati</taxon>
        <taxon>Actinomycetota</taxon>
        <taxon>Actinomycetes</taxon>
        <taxon>Kitasatosporales</taxon>
        <taxon>Streptomycetaceae</taxon>
        <taxon>Actinacidiphila</taxon>
    </lineage>
</organism>
<evidence type="ECO:0000256" key="1">
    <source>
        <dbReference type="SAM" id="MobiDB-lite"/>
    </source>
</evidence>
<dbReference type="EMBL" id="CAJVAX010000001">
    <property type="protein sequence ID" value="CAG7606366.1"/>
    <property type="molecule type" value="Genomic_DNA"/>
</dbReference>
<dbReference type="AlphaFoldDB" id="A0A9W4GXA6"/>
<comment type="caution">
    <text evidence="3">The sequence shown here is derived from an EMBL/GenBank/DDBJ whole genome shotgun (WGS) entry which is preliminary data.</text>
</comment>
<reference evidence="3" key="1">
    <citation type="submission" date="2021-06" db="EMBL/GenBank/DDBJ databases">
        <authorList>
            <person name="Arsene-Ploetze F."/>
        </authorList>
    </citation>
    <scope>NUCLEOTIDE SEQUENCE</scope>
    <source>
        <strain evidence="3">SBRY1</strain>
    </source>
</reference>
<keyword evidence="2" id="KW-0472">Membrane</keyword>
<keyword evidence="2" id="KW-0812">Transmembrane</keyword>
<name>A0A9W4GXA6_9ACTN</name>
<feature type="region of interest" description="Disordered" evidence="1">
    <location>
        <begin position="68"/>
        <end position="187"/>
    </location>
</feature>
<accession>A0A9W4GXA6</accession>
<proteinExistence type="predicted"/>
<evidence type="ECO:0000256" key="2">
    <source>
        <dbReference type="SAM" id="Phobius"/>
    </source>
</evidence>
<evidence type="ECO:0000313" key="3">
    <source>
        <dbReference type="EMBL" id="CAG7606366.1"/>
    </source>
</evidence>
<dbReference type="Proteomes" id="UP001153328">
    <property type="component" value="Unassembled WGS sequence"/>
</dbReference>
<sequence>MTSTLTEVETSPVFVDQTGKRGRRLRGLGWVFGAAFVGMTLAMVSGLLGTQSDAPSFLVPGTADTLPPGQYVNAPLPSPPGKADRSKGVPHKGATTPAGTPTPSTTATGTADPTGTATPTGSTRATGKPPAHSTSSPPQHTTPSTPAKSTAGTSTPPPVHSTPTGSAAPPPTQSSTTAPPAAPDTSS</sequence>
<keyword evidence="2" id="KW-1133">Transmembrane helix</keyword>
<feature type="transmembrane region" description="Helical" evidence="2">
    <location>
        <begin position="27"/>
        <end position="48"/>
    </location>
</feature>
<feature type="compositionally biased region" description="Low complexity" evidence="1">
    <location>
        <begin position="161"/>
        <end position="187"/>
    </location>
</feature>
<feature type="compositionally biased region" description="Low complexity" evidence="1">
    <location>
        <begin position="93"/>
        <end position="147"/>
    </location>
</feature>
<dbReference type="RefSeq" id="WP_205043317.1">
    <property type="nucleotide sequence ID" value="NZ_CAJVAX010000001.1"/>
</dbReference>
<protein>
    <submittedName>
        <fullName evidence="3">Uncharacterized protein</fullName>
    </submittedName>
</protein>
<keyword evidence="4" id="KW-1185">Reference proteome</keyword>
<evidence type="ECO:0000313" key="4">
    <source>
        <dbReference type="Proteomes" id="UP001153328"/>
    </source>
</evidence>